<dbReference type="Pfam" id="PF20461">
    <property type="entry name" value="DUF6714"/>
    <property type="match status" value="1"/>
</dbReference>
<evidence type="ECO:0000313" key="3">
    <source>
        <dbReference type="Proteomes" id="UP000077659"/>
    </source>
</evidence>
<evidence type="ECO:0000313" key="1">
    <source>
        <dbReference type="EMBL" id="MEA5122480.1"/>
    </source>
</evidence>
<dbReference type="EMBL" id="JAYFSO010000001">
    <property type="protein sequence ID" value="MEA5122480.1"/>
    <property type="molecule type" value="Genomic_DNA"/>
</dbReference>
<dbReference type="InterPro" id="IPR046560">
    <property type="entry name" value="DUF6714"/>
</dbReference>
<organism evidence="2 3">
    <name type="scientific">Xanthomonas floridensis</name>
    <dbReference type="NCBI Taxonomy" id="1843580"/>
    <lineage>
        <taxon>Bacteria</taxon>
        <taxon>Pseudomonadati</taxon>
        <taxon>Pseudomonadota</taxon>
        <taxon>Gammaproteobacteria</taxon>
        <taxon>Lysobacterales</taxon>
        <taxon>Lysobacteraceae</taxon>
        <taxon>Xanthomonas</taxon>
    </lineage>
</organism>
<evidence type="ECO:0000313" key="2">
    <source>
        <dbReference type="EMBL" id="OAG68001.1"/>
    </source>
</evidence>
<comment type="caution">
    <text evidence="2">The sequence shown here is derived from an EMBL/GenBank/DDBJ whole genome shotgun (WGS) entry which is preliminary data.</text>
</comment>
<proteinExistence type="predicted"/>
<dbReference type="Proteomes" id="UP001303614">
    <property type="component" value="Unassembled WGS sequence"/>
</dbReference>
<name>A0A1A9MD68_9XANT</name>
<accession>A0A1A9MD68</accession>
<dbReference type="RefSeq" id="WP_064508620.1">
    <property type="nucleotide sequence ID" value="NZ_JAYFSN010000004.1"/>
</dbReference>
<dbReference type="STRING" id="1843580.A7D17_02195"/>
<dbReference type="OrthoDB" id="581942at2"/>
<reference evidence="2 3" key="1">
    <citation type="submission" date="2016-05" db="EMBL/GenBank/DDBJ databases">
        <title>Pathogenic, phenotypic and molecular characterisation of Xanthomonas nasturtii sp. nov. and Xanthomonas floridensis sp. nov., new species of Xanthomonas associated with watercress production in Florida.</title>
        <authorList>
            <person name="Vicente J.G."/>
            <person name="Rothwell S."/>
            <person name="Holub E.B."/>
            <person name="Studholme D.J."/>
        </authorList>
    </citation>
    <scope>NUCLEOTIDE SEQUENCE [LARGE SCALE GENOMIC DNA]</scope>
    <source>
        <strain evidence="2 3">WHRI 8848</strain>
    </source>
</reference>
<protein>
    <submittedName>
        <fullName evidence="1">DUF6714 family protein</fullName>
    </submittedName>
</protein>
<sequence>MAAGIEHGADAHLERLAVLAVQANPPMSLRGGNAVDDGDPPPPFDPAIDTVTAPYLEQYAWGLHHLDDRSWQFYLPYLLRHAKDSQGDPASVATSALLHALRSPRRAPPSAYMRTEEYEAVVAVLDQLAFAQDSVWQQEAQDALEDYWGPGANYR</sequence>
<dbReference type="EMBL" id="LXNG01000012">
    <property type="protein sequence ID" value="OAG68001.1"/>
    <property type="molecule type" value="Genomic_DNA"/>
</dbReference>
<keyword evidence="4" id="KW-1185">Reference proteome</keyword>
<evidence type="ECO:0000313" key="4">
    <source>
        <dbReference type="Proteomes" id="UP001303614"/>
    </source>
</evidence>
<reference evidence="1 4" key="2">
    <citation type="submission" date="2023-12" db="EMBL/GenBank/DDBJ databases">
        <title>Genome sequencing of Xanthomonas floridensis.</title>
        <authorList>
            <person name="Greer S."/>
            <person name="Harrison J."/>
            <person name="Grant M."/>
            <person name="Vicente J."/>
            <person name="Studholme D."/>
        </authorList>
    </citation>
    <scope>NUCLEOTIDE SEQUENCE [LARGE SCALE GENOMIC DNA]</scope>
    <source>
        <strain evidence="1 4">WHRI 8848</strain>
    </source>
</reference>
<gene>
    <name evidence="2" type="ORF">A7D17_02195</name>
    <name evidence="1" type="ORF">VB146_01090</name>
</gene>
<dbReference type="Proteomes" id="UP000077659">
    <property type="component" value="Unassembled WGS sequence"/>
</dbReference>
<dbReference type="AlphaFoldDB" id="A0A1A9MD68"/>